<gene>
    <name evidence="1" type="ORF">IAG03_12320</name>
</gene>
<sequence>MPNIDGLLARCPADFMEDMNFHNNMQRYFSSRGMKMPWLYYQADPIAAHIGGVSQVVGLKPDEQTFLLVCGTGMATADEQISRVISRTPIMTMDEELFPKEETEGYIYESGCSGLLFYGLMRRAINLRKKEPGTALQTFPAEQHFASSNDSALVSWIWESTIDEQAFRHERLQELRAAVTKEAFSELQTLASLLMQRLHITLANAILATAVKMNRDRGFHSYYVVFEGNVALNPHSFPEVVQEVQKRLQNTALFAELGVPVPVVDLVQRPMREVFFAPEIPIETRKKMEISLIGTAILGITDAVLHAPCNGAF</sequence>
<dbReference type="InterPro" id="IPR043129">
    <property type="entry name" value="ATPase_NBD"/>
</dbReference>
<keyword evidence="2" id="KW-1185">Reference proteome</keyword>
<evidence type="ECO:0000313" key="2">
    <source>
        <dbReference type="Proteomes" id="UP000651482"/>
    </source>
</evidence>
<dbReference type="EMBL" id="JACRSN010000022">
    <property type="protein sequence ID" value="MBC8534756.1"/>
    <property type="molecule type" value="Genomic_DNA"/>
</dbReference>
<comment type="caution">
    <text evidence="1">The sequence shown here is derived from an EMBL/GenBank/DDBJ whole genome shotgun (WGS) entry which is preliminary data.</text>
</comment>
<name>A0A926HTS1_9FIRM</name>
<dbReference type="SUPFAM" id="SSF53067">
    <property type="entry name" value="Actin-like ATPase domain"/>
    <property type="match status" value="1"/>
</dbReference>
<proteinExistence type="predicted"/>
<accession>A0A926HTS1</accession>
<organism evidence="1 2">
    <name type="scientific">Yeguia hominis</name>
    <dbReference type="NCBI Taxonomy" id="2763662"/>
    <lineage>
        <taxon>Bacteria</taxon>
        <taxon>Bacillati</taxon>
        <taxon>Bacillota</taxon>
        <taxon>Clostridia</taxon>
        <taxon>Eubacteriales</taxon>
        <taxon>Yeguiaceae</taxon>
        <taxon>Yeguia</taxon>
    </lineage>
</organism>
<dbReference type="Proteomes" id="UP000651482">
    <property type="component" value="Unassembled WGS sequence"/>
</dbReference>
<dbReference type="RefSeq" id="WP_249320340.1">
    <property type="nucleotide sequence ID" value="NZ_JACRSN010000022.1"/>
</dbReference>
<dbReference type="AlphaFoldDB" id="A0A926HTS1"/>
<evidence type="ECO:0000313" key="1">
    <source>
        <dbReference type="EMBL" id="MBC8534756.1"/>
    </source>
</evidence>
<protein>
    <submittedName>
        <fullName evidence="1">Uncharacterized protein</fullName>
    </submittedName>
</protein>
<reference evidence="1" key="1">
    <citation type="submission" date="2020-08" db="EMBL/GenBank/DDBJ databases">
        <title>Genome public.</title>
        <authorList>
            <person name="Liu C."/>
            <person name="Sun Q."/>
        </authorList>
    </citation>
    <scope>NUCLEOTIDE SEQUENCE</scope>
    <source>
        <strain evidence="1">NSJ-40</strain>
    </source>
</reference>